<sequence length="144" mass="16906">MNYLFRIPRNIMMLMSRYLRGGFALAGAAKLLNFMQRADEMDAAQYNRRANKINKMHLLRTKPGAVFIYNKRGQILNKKSGWVPMGTILRRPKGLYTIKGKKYYYFGKGLFFPKSGTEPYRIPKKHISTAGENFANWFNWLRTR</sequence>
<name>A0AAW6X9L4_9LACO</name>
<dbReference type="EMBL" id="JASOGN010000003">
    <property type="protein sequence ID" value="MDK6501884.1"/>
    <property type="molecule type" value="Genomic_DNA"/>
</dbReference>
<organism evidence="1 2">
    <name type="scientific">Lactobacillus crispatus</name>
    <dbReference type="NCBI Taxonomy" id="47770"/>
    <lineage>
        <taxon>Bacteria</taxon>
        <taxon>Bacillati</taxon>
        <taxon>Bacillota</taxon>
        <taxon>Bacilli</taxon>
        <taxon>Lactobacillales</taxon>
        <taxon>Lactobacillaceae</taxon>
        <taxon>Lactobacillus</taxon>
    </lineage>
</organism>
<gene>
    <name evidence="1" type="ORF">QP235_01445</name>
</gene>
<evidence type="ECO:0000313" key="1">
    <source>
        <dbReference type="EMBL" id="MDK6501884.1"/>
    </source>
</evidence>
<evidence type="ECO:0008006" key="3">
    <source>
        <dbReference type="Google" id="ProtNLM"/>
    </source>
</evidence>
<evidence type="ECO:0000313" key="2">
    <source>
        <dbReference type="Proteomes" id="UP001230300"/>
    </source>
</evidence>
<protein>
    <recommendedName>
        <fullName evidence="3">HK97 gp10 family phage protein</fullName>
    </recommendedName>
</protein>
<proteinExistence type="predicted"/>
<dbReference type="RefSeq" id="WP_232500968.1">
    <property type="nucleotide sequence ID" value="NZ_CP174185.1"/>
</dbReference>
<dbReference type="Proteomes" id="UP001230300">
    <property type="component" value="Unassembled WGS sequence"/>
</dbReference>
<accession>A0AAW6X9L4</accession>
<comment type="caution">
    <text evidence="1">The sequence shown here is derived from an EMBL/GenBank/DDBJ whole genome shotgun (WGS) entry which is preliminary data.</text>
</comment>
<dbReference type="AlphaFoldDB" id="A0AAW6X9L4"/>
<reference evidence="1" key="1">
    <citation type="submission" date="2023-05" db="EMBL/GenBank/DDBJ databases">
        <title>Cataloging the Phylogenetic Diversity of Human Bladder Bacteria.</title>
        <authorList>
            <person name="Du J."/>
        </authorList>
    </citation>
    <scope>NUCLEOTIDE SEQUENCE</scope>
    <source>
        <strain evidence="1">UMB9226</strain>
    </source>
</reference>